<sequence>MLLYATELSPSIIPIIGLCGFDNPHRDQKTEEVRRHIGQRDNYLRSWISRRRTNTNDAATHDTDTPSTDER</sequence>
<accession>A0A922M1Y4</accession>
<protein>
    <submittedName>
        <fullName evidence="2">Uncharacterized protein</fullName>
    </submittedName>
</protein>
<dbReference type="AlphaFoldDB" id="A0A922M1Y4"/>
<evidence type="ECO:0000256" key="1">
    <source>
        <dbReference type="SAM" id="MobiDB-lite"/>
    </source>
</evidence>
<dbReference type="Proteomes" id="UP000814243">
    <property type="component" value="Unassembled WGS sequence"/>
</dbReference>
<feature type="compositionally biased region" description="Basic and acidic residues" evidence="1">
    <location>
        <begin position="59"/>
        <end position="71"/>
    </location>
</feature>
<reference evidence="2" key="1">
    <citation type="journal article" date="2021" name="G3 (Bethesda)">
        <title>Genome and transcriptome analysis of the beet armyworm Spodoptera exigua reveals targets for pest control. .</title>
        <authorList>
            <person name="Simon S."/>
            <person name="Breeschoten T."/>
            <person name="Jansen H.J."/>
            <person name="Dirks R.P."/>
            <person name="Schranz M.E."/>
            <person name="Ros V.I.D."/>
        </authorList>
    </citation>
    <scope>NUCLEOTIDE SEQUENCE</scope>
    <source>
        <strain evidence="2">TB_SE_WUR_2020</strain>
    </source>
</reference>
<organism evidence="2 3">
    <name type="scientific">Spodoptera exigua</name>
    <name type="common">Beet armyworm</name>
    <name type="synonym">Noctua fulgens</name>
    <dbReference type="NCBI Taxonomy" id="7107"/>
    <lineage>
        <taxon>Eukaryota</taxon>
        <taxon>Metazoa</taxon>
        <taxon>Ecdysozoa</taxon>
        <taxon>Arthropoda</taxon>
        <taxon>Hexapoda</taxon>
        <taxon>Insecta</taxon>
        <taxon>Pterygota</taxon>
        <taxon>Neoptera</taxon>
        <taxon>Endopterygota</taxon>
        <taxon>Lepidoptera</taxon>
        <taxon>Glossata</taxon>
        <taxon>Ditrysia</taxon>
        <taxon>Noctuoidea</taxon>
        <taxon>Noctuidae</taxon>
        <taxon>Amphipyrinae</taxon>
        <taxon>Spodoptera</taxon>
    </lineage>
</organism>
<name>A0A922M1Y4_SPOEX</name>
<feature type="region of interest" description="Disordered" evidence="1">
    <location>
        <begin position="48"/>
        <end position="71"/>
    </location>
</feature>
<dbReference type="EMBL" id="JACEFF010000914">
    <property type="protein sequence ID" value="KAH9628365.1"/>
    <property type="molecule type" value="Genomic_DNA"/>
</dbReference>
<evidence type="ECO:0000313" key="3">
    <source>
        <dbReference type="Proteomes" id="UP000814243"/>
    </source>
</evidence>
<comment type="caution">
    <text evidence="2">The sequence shown here is derived from an EMBL/GenBank/DDBJ whole genome shotgun (WGS) entry which is preliminary data.</text>
</comment>
<evidence type="ECO:0000313" key="2">
    <source>
        <dbReference type="EMBL" id="KAH9628365.1"/>
    </source>
</evidence>
<proteinExistence type="predicted"/>
<gene>
    <name evidence="2" type="ORF">HF086_015895</name>
</gene>